<dbReference type="EMBL" id="JBBPBN010000031">
    <property type="protein sequence ID" value="KAK9003949.1"/>
    <property type="molecule type" value="Genomic_DNA"/>
</dbReference>
<organism evidence="1 2">
    <name type="scientific">Hibiscus sabdariffa</name>
    <name type="common">roselle</name>
    <dbReference type="NCBI Taxonomy" id="183260"/>
    <lineage>
        <taxon>Eukaryota</taxon>
        <taxon>Viridiplantae</taxon>
        <taxon>Streptophyta</taxon>
        <taxon>Embryophyta</taxon>
        <taxon>Tracheophyta</taxon>
        <taxon>Spermatophyta</taxon>
        <taxon>Magnoliopsida</taxon>
        <taxon>eudicotyledons</taxon>
        <taxon>Gunneridae</taxon>
        <taxon>Pentapetalae</taxon>
        <taxon>rosids</taxon>
        <taxon>malvids</taxon>
        <taxon>Malvales</taxon>
        <taxon>Malvaceae</taxon>
        <taxon>Malvoideae</taxon>
        <taxon>Hibiscus</taxon>
    </lineage>
</organism>
<reference evidence="1 2" key="1">
    <citation type="journal article" date="2024" name="G3 (Bethesda)">
        <title>Genome assembly of Hibiscus sabdariffa L. provides insights into metabolisms of medicinal natural products.</title>
        <authorList>
            <person name="Kim T."/>
        </authorList>
    </citation>
    <scope>NUCLEOTIDE SEQUENCE [LARGE SCALE GENOMIC DNA]</scope>
    <source>
        <strain evidence="1">TK-2024</strain>
        <tissue evidence="1">Old leaves</tissue>
    </source>
</reference>
<keyword evidence="2" id="KW-1185">Reference proteome</keyword>
<accession>A0ABR2QTI1</accession>
<proteinExistence type="predicted"/>
<comment type="caution">
    <text evidence="1">The sequence shown here is derived from an EMBL/GenBank/DDBJ whole genome shotgun (WGS) entry which is preliminary data.</text>
</comment>
<protein>
    <submittedName>
        <fullName evidence="1">Uncharacterized protein</fullName>
    </submittedName>
</protein>
<sequence>MRVRETYKEMYGEDLINLLQKSSHRIQPGDSPNLGIRKNQKPDCAALDAHPHERDAIVAREALLQDDTNLIIRLLLKFLWDENQVMLHLSYKLITPSIKRICIRTSSILSLPTLIRSPRLDRPDGSGVAESSIFLVEFAPSSLCSKEMFFLFHRFGLSFEKIDGRSMKASLLDGSRFFLRCPHKVEGQSLLPMRAVLEVSARSTESRALSLFFLGFSFPLRPPPKPPFPVVFLCSWFTFNEGLRGLSSISTAYGNIKLVSLAAKDDCVFAVEILTSAGDPSPTLELSKKLFDDQRSVKLDSESNGPS</sequence>
<gene>
    <name evidence="1" type="ORF">V6N11_001768</name>
</gene>
<evidence type="ECO:0000313" key="2">
    <source>
        <dbReference type="Proteomes" id="UP001396334"/>
    </source>
</evidence>
<evidence type="ECO:0000313" key="1">
    <source>
        <dbReference type="EMBL" id="KAK9003949.1"/>
    </source>
</evidence>
<name>A0ABR2QTI1_9ROSI</name>
<dbReference type="Proteomes" id="UP001396334">
    <property type="component" value="Unassembled WGS sequence"/>
</dbReference>